<dbReference type="RefSeq" id="WP_075398760.1">
    <property type="nucleotide sequence ID" value="NZ_MSDU01000022.1"/>
</dbReference>
<evidence type="ECO:0008006" key="3">
    <source>
        <dbReference type="Google" id="ProtNLM"/>
    </source>
</evidence>
<evidence type="ECO:0000313" key="2">
    <source>
        <dbReference type="Proteomes" id="UP000185568"/>
    </source>
</evidence>
<comment type="caution">
    <text evidence="1">The sequence shown here is derived from an EMBL/GenBank/DDBJ whole genome shotgun (WGS) entry which is preliminary data.</text>
</comment>
<organism evidence="1 2">
    <name type="scientific">Domibacillus antri</name>
    <dbReference type="NCBI Taxonomy" id="1714264"/>
    <lineage>
        <taxon>Bacteria</taxon>
        <taxon>Bacillati</taxon>
        <taxon>Bacillota</taxon>
        <taxon>Bacilli</taxon>
        <taxon>Bacillales</taxon>
        <taxon>Bacillaceae</taxon>
        <taxon>Domibacillus</taxon>
    </lineage>
</organism>
<name>A0A1Q8Q4H2_9BACI</name>
<dbReference type="EMBL" id="MSDU01000022">
    <property type="protein sequence ID" value="OLN22250.1"/>
    <property type="molecule type" value="Genomic_DNA"/>
</dbReference>
<accession>A0A1Q8Q4H2</accession>
<proteinExistence type="predicted"/>
<dbReference type="AlphaFoldDB" id="A0A1Q8Q4H2"/>
<reference evidence="1 2" key="1">
    <citation type="submission" date="2016-12" db="EMBL/GenBank/DDBJ databases">
        <title>Domibacillus antri genome sequencing.</title>
        <authorList>
            <person name="Verma A."/>
            <person name="Krishnamurthi S."/>
        </authorList>
    </citation>
    <scope>NUCLEOTIDE SEQUENCE [LARGE SCALE GENOMIC DNA]</scope>
    <source>
        <strain evidence="1 2">XD80</strain>
    </source>
</reference>
<dbReference type="Proteomes" id="UP000185568">
    <property type="component" value="Unassembled WGS sequence"/>
</dbReference>
<sequence>MSKQTIKIGSTMNLQSLSLLSHSIETKQFDYTAETVKNIDECTFKMMKKEFDIGEMSLATFLKVQEKDSGLKALPIFSRKIPQVYAFCAEHSDLHSYQDLSGKKVAVFQNWVTASIWHRWLLENQYGVDPASIIWCPLRKDRMEDMPYPENYQFNWDYVNGDAAELLRSGEIDCFFYARKPDHFEGLRWLFPPSPEEQVQAIRDGGMIPITHVMAIREDLLQNNPDIIPGIMELFERSKEMGYREVGHMSGLYLPFADWHLHETESSFLQEGWNDNGWAKNKKILETFYEACIHQGFIEKPYDLSGCFVQFDYEKTAIDIVR</sequence>
<dbReference type="UniPathway" id="UPA00079"/>
<dbReference type="SUPFAM" id="SSF53850">
    <property type="entry name" value="Periplasmic binding protein-like II"/>
    <property type="match status" value="1"/>
</dbReference>
<gene>
    <name evidence="1" type="ORF">BTO30_10910</name>
</gene>
<dbReference type="OrthoDB" id="8689594at2"/>
<dbReference type="GO" id="GO:0009234">
    <property type="term" value="P:menaquinone biosynthetic process"/>
    <property type="evidence" value="ECO:0007669"/>
    <property type="project" value="UniProtKB-UniPathway"/>
</dbReference>
<evidence type="ECO:0000313" key="1">
    <source>
        <dbReference type="EMBL" id="OLN22250.1"/>
    </source>
</evidence>
<dbReference type="Gene3D" id="3.40.190.10">
    <property type="entry name" value="Periplasmic binding protein-like II"/>
    <property type="match status" value="1"/>
</dbReference>
<keyword evidence="2" id="KW-1185">Reference proteome</keyword>
<protein>
    <recommendedName>
        <fullName evidence="3">SsuA/THI5-like domain-containing protein</fullName>
    </recommendedName>
</protein>
<dbReference type="STRING" id="1714264.BTO30_10910"/>